<feature type="signal peptide" evidence="1">
    <location>
        <begin position="1"/>
        <end position="19"/>
    </location>
</feature>
<comment type="caution">
    <text evidence="2">The sequence shown here is derived from an EMBL/GenBank/DDBJ whole genome shotgun (WGS) entry which is preliminary data.</text>
</comment>
<keyword evidence="1" id="KW-0732">Signal</keyword>
<dbReference type="PROSITE" id="PS51257">
    <property type="entry name" value="PROKAR_LIPOPROTEIN"/>
    <property type="match status" value="1"/>
</dbReference>
<protein>
    <recommendedName>
        <fullName evidence="4">Argininosuccinate lyase</fullName>
    </recommendedName>
</protein>
<gene>
    <name evidence="2" type="ORF">E7811_09815</name>
</gene>
<dbReference type="RefSeq" id="WP_136394462.1">
    <property type="nucleotide sequence ID" value="NZ_SSND01000002.1"/>
</dbReference>
<evidence type="ECO:0000256" key="1">
    <source>
        <dbReference type="SAM" id="SignalP"/>
    </source>
</evidence>
<dbReference type="AlphaFoldDB" id="A0A4S3MME9"/>
<dbReference type="Proteomes" id="UP000309450">
    <property type="component" value="Unassembled WGS sequence"/>
</dbReference>
<keyword evidence="3" id="KW-1185">Reference proteome</keyword>
<accession>A0A4S3MME9</accession>
<proteinExistence type="predicted"/>
<evidence type="ECO:0000313" key="2">
    <source>
        <dbReference type="EMBL" id="THD83568.1"/>
    </source>
</evidence>
<feature type="chain" id="PRO_5020584200" description="Argininosuccinate lyase" evidence="1">
    <location>
        <begin position="20"/>
        <end position="79"/>
    </location>
</feature>
<name>A0A4S3MME9_9RHOB</name>
<dbReference type="EMBL" id="SSND01000002">
    <property type="protein sequence ID" value="THD83568.1"/>
    <property type="molecule type" value="Genomic_DNA"/>
</dbReference>
<evidence type="ECO:0000313" key="3">
    <source>
        <dbReference type="Proteomes" id="UP000309450"/>
    </source>
</evidence>
<organism evidence="2 3">
    <name type="scientific">Aliigemmobacter aestuarii</name>
    <dbReference type="NCBI Taxonomy" id="1445661"/>
    <lineage>
        <taxon>Bacteria</taxon>
        <taxon>Pseudomonadati</taxon>
        <taxon>Pseudomonadota</taxon>
        <taxon>Alphaproteobacteria</taxon>
        <taxon>Rhodobacterales</taxon>
        <taxon>Paracoccaceae</taxon>
        <taxon>Aliigemmobacter</taxon>
    </lineage>
</organism>
<sequence>MSRTPFLTLSALACATALAACTPTDPATPQLGVGVGIGPNGVRLVPRVTTNVGGANVGVTPGGASVGTNVGGVNVGASL</sequence>
<evidence type="ECO:0008006" key="4">
    <source>
        <dbReference type="Google" id="ProtNLM"/>
    </source>
</evidence>
<reference evidence="2 3" key="1">
    <citation type="submission" date="2019-04" db="EMBL/GenBank/DDBJ databases">
        <title>Draft genome sequence of Gemmobacter aestuarii sp. nov.</title>
        <authorList>
            <person name="Hameed A."/>
            <person name="Lin S.-Y."/>
            <person name="Shahina M."/>
            <person name="Lai W.-A."/>
            <person name="Young C.-C."/>
        </authorList>
    </citation>
    <scope>NUCLEOTIDE SEQUENCE [LARGE SCALE GENOMIC DNA]</scope>
    <source>
        <strain evidence="2 3">CC-PW-75</strain>
    </source>
</reference>